<dbReference type="PRINTS" id="PR01955">
    <property type="entry name" value="LANCFRANKIA"/>
</dbReference>
<organism evidence="1 2">
    <name type="scientific">Sphingobacterium populi</name>
    <dbReference type="NCBI Taxonomy" id="1812824"/>
    <lineage>
        <taxon>Bacteria</taxon>
        <taxon>Pseudomonadati</taxon>
        <taxon>Bacteroidota</taxon>
        <taxon>Sphingobacteriia</taxon>
        <taxon>Sphingobacteriales</taxon>
        <taxon>Sphingobacteriaceae</taxon>
        <taxon>Sphingobacterium</taxon>
    </lineage>
</organism>
<dbReference type="PRINTS" id="PR01950">
    <property type="entry name" value="LANCSUPER"/>
</dbReference>
<sequence>MIGQNCIETTNCLHNISLSVKNDLENSLNDDYSLLNGSIGKLLFLVNYWVYDGKKNRSIEATINTVSLALFKSLEKGEIRGISFSYGLAGYSWIFKYLQDYFPLDFSVDMTQIDDITIDAMMSDLDNEDFMDSLHGKLGVINSLFNPHKIFDYKLQICIESIVSNIHTLFNIPANYQDECQFDHQKFMRKNRKSYDFGMAHGICGTIVFLCRVLHSGSIKSEKLLLTVKFLTKFLVANKLENGTYPHKIMDGVVNGAGRQAWCYGDLCVAYALLQSGKVCSNNYFLAQSELILRRCVSAMLTNVGVENDQKGNFDAGLCHGSAGLYILYNSFANDFSFVKDMRDTWYRITVKQVENNIKSGYFYRENVNLEKSLNGININNGFLYGYAGIGLAIISGCDEKYNSWTQVLNLNN</sequence>
<dbReference type="InterPro" id="IPR007822">
    <property type="entry name" value="LANC-like"/>
</dbReference>
<dbReference type="Proteomes" id="UP001597418">
    <property type="component" value="Unassembled WGS sequence"/>
</dbReference>
<dbReference type="EMBL" id="JBHUMB010000005">
    <property type="protein sequence ID" value="MFD2742450.1"/>
    <property type="molecule type" value="Genomic_DNA"/>
</dbReference>
<dbReference type="Pfam" id="PF05147">
    <property type="entry name" value="LANC_like"/>
    <property type="match status" value="1"/>
</dbReference>
<accession>A0ABW5U9B2</accession>
<evidence type="ECO:0000313" key="2">
    <source>
        <dbReference type="Proteomes" id="UP001597418"/>
    </source>
</evidence>
<dbReference type="SMART" id="SM01260">
    <property type="entry name" value="LANC_like"/>
    <property type="match status" value="1"/>
</dbReference>
<comment type="caution">
    <text evidence="1">The sequence shown here is derived from an EMBL/GenBank/DDBJ whole genome shotgun (WGS) entry which is preliminary data.</text>
</comment>
<gene>
    <name evidence="1" type="ORF">ACFSQ6_03505</name>
</gene>
<name>A0ABW5U9B2_9SPHI</name>
<dbReference type="SUPFAM" id="SSF158745">
    <property type="entry name" value="LanC-like"/>
    <property type="match status" value="1"/>
</dbReference>
<reference evidence="2" key="1">
    <citation type="journal article" date="2019" name="Int. J. Syst. Evol. Microbiol.">
        <title>The Global Catalogue of Microorganisms (GCM) 10K type strain sequencing project: providing services to taxonomists for standard genome sequencing and annotation.</title>
        <authorList>
            <consortium name="The Broad Institute Genomics Platform"/>
            <consortium name="The Broad Institute Genome Sequencing Center for Infectious Disease"/>
            <person name="Wu L."/>
            <person name="Ma J."/>
        </authorList>
    </citation>
    <scope>NUCLEOTIDE SEQUENCE [LARGE SCALE GENOMIC DNA]</scope>
    <source>
        <strain evidence="2">KCTC 42247</strain>
    </source>
</reference>
<dbReference type="Gene3D" id="1.50.10.20">
    <property type="match status" value="1"/>
</dbReference>
<proteinExistence type="predicted"/>
<protein>
    <submittedName>
        <fullName evidence="1">Lanthionine synthetase LanC family protein</fullName>
    </submittedName>
</protein>
<keyword evidence="2" id="KW-1185">Reference proteome</keyword>
<evidence type="ECO:0000313" key="1">
    <source>
        <dbReference type="EMBL" id="MFD2742450.1"/>
    </source>
</evidence>